<feature type="transmembrane region" description="Helical" evidence="9">
    <location>
        <begin position="296"/>
        <end position="319"/>
    </location>
</feature>
<evidence type="ECO:0000256" key="4">
    <source>
        <dbReference type="ARBA" id="ARBA00022692"/>
    </source>
</evidence>
<comment type="similarity">
    <text evidence="2">Belongs to the V-ATPase e1/e2 subunit family.</text>
</comment>
<feature type="transmembrane region" description="Helical" evidence="9">
    <location>
        <begin position="591"/>
        <end position="610"/>
    </location>
</feature>
<evidence type="ECO:0000256" key="6">
    <source>
        <dbReference type="ARBA" id="ARBA00022989"/>
    </source>
</evidence>
<evidence type="ECO:0000313" key="11">
    <source>
        <dbReference type="Proteomes" id="UP000604046"/>
    </source>
</evidence>
<dbReference type="OrthoDB" id="418734at2759"/>
<protein>
    <submittedName>
        <fullName evidence="10">Pfdn6 protein</fullName>
    </submittedName>
</protein>
<feature type="transmembrane region" description="Helical" evidence="9">
    <location>
        <begin position="480"/>
        <end position="499"/>
    </location>
</feature>
<dbReference type="GO" id="GO:0046961">
    <property type="term" value="F:proton-transporting ATPase activity, rotational mechanism"/>
    <property type="evidence" value="ECO:0007669"/>
    <property type="project" value="InterPro"/>
</dbReference>
<evidence type="ECO:0000256" key="3">
    <source>
        <dbReference type="ARBA" id="ARBA00022448"/>
    </source>
</evidence>
<dbReference type="EMBL" id="CAJNDS010000640">
    <property type="protein sequence ID" value="CAE7224493.1"/>
    <property type="molecule type" value="Genomic_DNA"/>
</dbReference>
<feature type="transmembrane region" description="Helical" evidence="9">
    <location>
        <begin position="184"/>
        <end position="203"/>
    </location>
</feature>
<organism evidence="10 11">
    <name type="scientific">Symbiodinium natans</name>
    <dbReference type="NCBI Taxonomy" id="878477"/>
    <lineage>
        <taxon>Eukaryota</taxon>
        <taxon>Sar</taxon>
        <taxon>Alveolata</taxon>
        <taxon>Dinophyceae</taxon>
        <taxon>Suessiales</taxon>
        <taxon>Symbiodiniaceae</taxon>
        <taxon>Symbiodinium</taxon>
    </lineage>
</organism>
<comment type="subcellular location">
    <subcellularLocation>
        <location evidence="1">Membrane</location>
        <topology evidence="1">Multi-pass membrane protein</topology>
    </subcellularLocation>
</comment>
<dbReference type="Pfam" id="PF05493">
    <property type="entry name" value="ATP_synt_H"/>
    <property type="match status" value="1"/>
</dbReference>
<sequence length="666" mass="73349">MNLDILISEAGLAICLAIASNSAARVPGLALMQVTTSFAMSMIFHSPVCRILSRGWKEPDCNAIYVKGLSGLHYDAIFSPLGRAWKGRSAVDEDSGEVFAAKARSQAAEADGNFCPWQRSLRALEPLICVLGVGQSATTHVAFGQEPANFLGLAYLLWFVGLVAFGAMTSYVSAGWDALRSNAAMWRSVLLISNVIVLALFYCQVMDSQNHDSFFGLQRSTQTVMEVTWAHMVVGVLAAIQTQALSLKVQIPAMYVNSNSALALFLWIGGIFIATRRAQGIQSVGLGYEMGVMLNMVMIQPFTVDSCCILVLCLGIVAVEQFNGSLRMRNWLLTATAFTCALILLARYLLLIPYVQEWIGGPHSPLPKEQFPAVWKGLALDDTRLEVRVKLGYVATLVPLSSGLRRVFRFGSEASLIGARSQVLLQRKKVLMTALLEAARWSTVVLIFTCYFIMPRHNATSHLQLAVLILLLLSGRGWDYAGGFISLTSSVLLLVQYIYTFKLITFPNQACHEGLRGRDGIAADWHRAANGETSSTVASSARRSFLHDSLQKRAVGLLSNDSKQANESGIVWPTRLPLQRLIKRLECFKRLIASASSAGWLVFGLIAMRIAFRCFVKESPRITKEESSQLAMVVVCTGTTCMWLFWAFVYMHQMVPLIYPVRTPGE</sequence>
<feature type="transmembrane region" description="Helical" evidence="9">
    <location>
        <begin position="331"/>
        <end position="350"/>
    </location>
</feature>
<evidence type="ECO:0000256" key="1">
    <source>
        <dbReference type="ARBA" id="ARBA00004141"/>
    </source>
</evidence>
<name>A0A812K660_9DINO</name>
<evidence type="ECO:0000256" key="9">
    <source>
        <dbReference type="SAM" id="Phobius"/>
    </source>
</evidence>
<proteinExistence type="inferred from homology"/>
<keyword evidence="8 9" id="KW-0472">Membrane</keyword>
<keyword evidence="3" id="KW-0813">Transport</keyword>
<dbReference type="Proteomes" id="UP000604046">
    <property type="component" value="Unassembled WGS sequence"/>
</dbReference>
<keyword evidence="11" id="KW-1185">Reference proteome</keyword>
<feature type="transmembrane region" description="Helical" evidence="9">
    <location>
        <begin position="630"/>
        <end position="650"/>
    </location>
</feature>
<dbReference type="AlphaFoldDB" id="A0A812K660"/>
<keyword evidence="6 9" id="KW-1133">Transmembrane helix</keyword>
<evidence type="ECO:0000313" key="10">
    <source>
        <dbReference type="EMBL" id="CAE7224493.1"/>
    </source>
</evidence>
<dbReference type="GO" id="GO:0033179">
    <property type="term" value="C:proton-transporting V-type ATPase, V0 domain"/>
    <property type="evidence" value="ECO:0007669"/>
    <property type="project" value="InterPro"/>
</dbReference>
<gene>
    <name evidence="10" type="primary">Pfdn6</name>
    <name evidence="10" type="ORF">SNAT2548_LOCUS8558</name>
</gene>
<evidence type="ECO:0000256" key="7">
    <source>
        <dbReference type="ARBA" id="ARBA00023065"/>
    </source>
</evidence>
<feature type="transmembrane region" description="Helical" evidence="9">
    <location>
        <begin position="254"/>
        <end position="275"/>
    </location>
</feature>
<dbReference type="InterPro" id="IPR008389">
    <property type="entry name" value="ATPase_V0-cplx_e1/e2_su"/>
</dbReference>
<accession>A0A812K660</accession>
<feature type="transmembrane region" description="Helical" evidence="9">
    <location>
        <begin position="430"/>
        <end position="454"/>
    </location>
</feature>
<reference evidence="10" key="1">
    <citation type="submission" date="2021-02" db="EMBL/GenBank/DDBJ databases">
        <authorList>
            <person name="Dougan E. K."/>
            <person name="Rhodes N."/>
            <person name="Thang M."/>
            <person name="Chan C."/>
        </authorList>
    </citation>
    <scope>NUCLEOTIDE SEQUENCE</scope>
</reference>
<evidence type="ECO:0000256" key="2">
    <source>
        <dbReference type="ARBA" id="ARBA00008328"/>
    </source>
</evidence>
<feature type="transmembrane region" description="Helical" evidence="9">
    <location>
        <begin position="224"/>
        <end position="242"/>
    </location>
</feature>
<keyword evidence="7" id="KW-0406">Ion transport</keyword>
<feature type="transmembrane region" description="Helical" evidence="9">
    <location>
        <begin position="150"/>
        <end position="172"/>
    </location>
</feature>
<keyword evidence="4 9" id="KW-0812">Transmembrane</keyword>
<evidence type="ECO:0000256" key="5">
    <source>
        <dbReference type="ARBA" id="ARBA00022781"/>
    </source>
</evidence>
<keyword evidence="5" id="KW-0375">Hydrogen ion transport</keyword>
<evidence type="ECO:0000256" key="8">
    <source>
        <dbReference type="ARBA" id="ARBA00023136"/>
    </source>
</evidence>
<comment type="caution">
    <text evidence="10">The sequence shown here is derived from an EMBL/GenBank/DDBJ whole genome shotgun (WGS) entry which is preliminary data.</text>
</comment>